<dbReference type="Gene3D" id="2.60.15.10">
    <property type="entry name" value="F0F1 ATP synthase delta/epsilon subunit, N-terminal"/>
    <property type="match status" value="1"/>
</dbReference>
<dbReference type="SUPFAM" id="SSF51344">
    <property type="entry name" value="Epsilon subunit of F1F0-ATP synthase N-terminal domain"/>
    <property type="match status" value="1"/>
</dbReference>
<name>A0A1J4U478_9BACT</name>
<dbReference type="HAMAP" id="MF_00530">
    <property type="entry name" value="ATP_synth_epsil_bac"/>
    <property type="match status" value="1"/>
</dbReference>
<comment type="subunit">
    <text evidence="8 9">F-type ATPases have 2 components, CF(1) - the catalytic core - and CF(0) - the membrane proton channel. CF(1) has five subunits: alpha(3), beta(3), gamma(1), delta(1), epsilon(1). CF(0) has three main subunits: a, b and c.</text>
</comment>
<keyword evidence="8" id="KW-1003">Cell membrane</keyword>
<comment type="similarity">
    <text evidence="2 8 9">Belongs to the ATPase epsilon chain family.</text>
</comment>
<evidence type="ECO:0000256" key="2">
    <source>
        <dbReference type="ARBA" id="ARBA00005712"/>
    </source>
</evidence>
<evidence type="ECO:0000259" key="10">
    <source>
        <dbReference type="Pfam" id="PF00401"/>
    </source>
</evidence>
<proteinExistence type="inferred from homology"/>
<evidence type="ECO:0000256" key="4">
    <source>
        <dbReference type="ARBA" id="ARBA00023065"/>
    </source>
</evidence>
<keyword evidence="8" id="KW-0375">Hydrogen ion transport</keyword>
<reference evidence="12 13" key="1">
    <citation type="journal article" date="2016" name="Environ. Microbiol.">
        <title>Genomic resolution of a cold subsurface aquifer community provides metabolic insights for novel microbes adapted to high CO concentrations.</title>
        <authorList>
            <person name="Probst A.J."/>
            <person name="Castelle C.J."/>
            <person name="Singh A."/>
            <person name="Brown C.T."/>
            <person name="Anantharaman K."/>
            <person name="Sharon I."/>
            <person name="Hug L.A."/>
            <person name="Burstein D."/>
            <person name="Emerson J.B."/>
            <person name="Thomas B.C."/>
            <person name="Banfield J.F."/>
        </authorList>
    </citation>
    <scope>NUCLEOTIDE SEQUENCE [LARGE SCALE GENOMIC DNA]</scope>
    <source>
        <strain evidence="12">CG1_02_38_13</strain>
    </source>
</reference>
<evidence type="ECO:0000256" key="3">
    <source>
        <dbReference type="ARBA" id="ARBA00022448"/>
    </source>
</evidence>
<dbReference type="Pfam" id="PF00401">
    <property type="entry name" value="ATP-synt_DE"/>
    <property type="match status" value="1"/>
</dbReference>
<keyword evidence="4 8" id="KW-0406">Ion transport</keyword>
<dbReference type="PANTHER" id="PTHR13822">
    <property type="entry name" value="ATP SYNTHASE DELTA/EPSILON CHAIN"/>
    <property type="match status" value="1"/>
</dbReference>
<keyword evidence="7 8" id="KW-0066">ATP synthesis</keyword>
<dbReference type="GO" id="GO:0045259">
    <property type="term" value="C:proton-transporting ATP synthase complex"/>
    <property type="evidence" value="ECO:0007669"/>
    <property type="project" value="UniProtKB-KW"/>
</dbReference>
<feature type="domain" description="ATP synthase epsilon subunit C-terminal" evidence="10">
    <location>
        <begin position="91"/>
        <end position="136"/>
    </location>
</feature>
<organism evidence="12 13">
    <name type="scientific">Candidatus Kuenenbacteria bacterium CG1_02_38_13</name>
    <dbReference type="NCBI Taxonomy" id="1805235"/>
    <lineage>
        <taxon>Bacteria</taxon>
        <taxon>Candidatus Kueneniibacteriota</taxon>
    </lineage>
</organism>
<evidence type="ECO:0000256" key="8">
    <source>
        <dbReference type="HAMAP-Rule" id="MF_00530"/>
    </source>
</evidence>
<comment type="function">
    <text evidence="8">Produces ATP from ADP in the presence of a proton gradient across the membrane.</text>
</comment>
<dbReference type="InterPro" id="IPR020547">
    <property type="entry name" value="ATP_synth_F1_esu_C"/>
</dbReference>
<dbReference type="SUPFAM" id="SSF46604">
    <property type="entry name" value="Epsilon subunit of F1F0-ATP synthase C-terminal domain"/>
    <property type="match status" value="1"/>
</dbReference>
<comment type="subcellular location">
    <subcellularLocation>
        <location evidence="1 8">Cell membrane</location>
        <topology evidence="1 8">Peripheral membrane protein</topology>
    </subcellularLocation>
</comment>
<dbReference type="PANTHER" id="PTHR13822:SF10">
    <property type="entry name" value="ATP SYNTHASE EPSILON CHAIN, CHLOROPLASTIC"/>
    <property type="match status" value="1"/>
</dbReference>
<dbReference type="Pfam" id="PF02823">
    <property type="entry name" value="ATP-synt_DE_N"/>
    <property type="match status" value="1"/>
</dbReference>
<evidence type="ECO:0000313" key="12">
    <source>
        <dbReference type="EMBL" id="OIO18161.1"/>
    </source>
</evidence>
<sequence length="146" mass="16180">MPDKRTIKIKIVTPERVVLEDTCTEVIIPTTTGIIGVLARHTPLVSILKPGEIKLKNGGEITSFAVSSGFVEVRPNSKVVILADTAEHAGEIDIERAETARQRAEKMLKEKTSAEDVEYAHLQAIIEKEIARARIARKYRKIAPKI</sequence>
<evidence type="ECO:0000256" key="9">
    <source>
        <dbReference type="RuleBase" id="RU003656"/>
    </source>
</evidence>
<keyword evidence="6 8" id="KW-0139">CF(1)</keyword>
<evidence type="ECO:0000256" key="5">
    <source>
        <dbReference type="ARBA" id="ARBA00023136"/>
    </source>
</evidence>
<evidence type="ECO:0000259" key="11">
    <source>
        <dbReference type="Pfam" id="PF02823"/>
    </source>
</evidence>
<accession>A0A1J4U478</accession>
<dbReference type="CDD" id="cd12152">
    <property type="entry name" value="F1-ATPase_delta"/>
    <property type="match status" value="1"/>
</dbReference>
<dbReference type="InterPro" id="IPR020546">
    <property type="entry name" value="ATP_synth_F1_dsu/esu_N"/>
</dbReference>
<evidence type="ECO:0000256" key="7">
    <source>
        <dbReference type="ARBA" id="ARBA00023310"/>
    </source>
</evidence>
<dbReference type="AlphaFoldDB" id="A0A1J4U478"/>
<dbReference type="InterPro" id="IPR036794">
    <property type="entry name" value="ATP_F1_dsu/esu_C_sf"/>
</dbReference>
<protein>
    <recommendedName>
        <fullName evidence="8">ATP synthase epsilon chain</fullName>
    </recommendedName>
    <alternativeName>
        <fullName evidence="8">ATP synthase F1 sector epsilon subunit</fullName>
    </alternativeName>
    <alternativeName>
        <fullName evidence="8">F-ATPase epsilon subunit</fullName>
    </alternativeName>
</protein>
<gene>
    <name evidence="8" type="primary">atpC</name>
    <name evidence="12" type="ORF">AUJ29_00455</name>
</gene>
<dbReference type="InterPro" id="IPR036771">
    <property type="entry name" value="ATPsynth_dsu/esu_N"/>
</dbReference>
<dbReference type="EMBL" id="MNVB01000012">
    <property type="protein sequence ID" value="OIO18161.1"/>
    <property type="molecule type" value="Genomic_DNA"/>
</dbReference>
<comment type="caution">
    <text evidence="12">The sequence shown here is derived from an EMBL/GenBank/DDBJ whole genome shotgun (WGS) entry which is preliminary data.</text>
</comment>
<feature type="domain" description="ATP synthase F1 complex delta/epsilon subunit N-terminal" evidence="11">
    <location>
        <begin position="8"/>
        <end position="86"/>
    </location>
</feature>
<dbReference type="NCBIfam" id="NF009980">
    <property type="entry name" value="PRK13446.1"/>
    <property type="match status" value="1"/>
</dbReference>
<dbReference type="Proteomes" id="UP000182465">
    <property type="component" value="Unassembled WGS sequence"/>
</dbReference>
<evidence type="ECO:0000313" key="13">
    <source>
        <dbReference type="Proteomes" id="UP000182465"/>
    </source>
</evidence>
<keyword evidence="3 8" id="KW-0813">Transport</keyword>
<dbReference type="NCBIfam" id="TIGR01216">
    <property type="entry name" value="ATP_synt_epsi"/>
    <property type="match status" value="1"/>
</dbReference>
<evidence type="ECO:0000256" key="6">
    <source>
        <dbReference type="ARBA" id="ARBA00023196"/>
    </source>
</evidence>
<dbReference type="GO" id="GO:0005886">
    <property type="term" value="C:plasma membrane"/>
    <property type="evidence" value="ECO:0007669"/>
    <property type="project" value="UniProtKB-SubCell"/>
</dbReference>
<evidence type="ECO:0000256" key="1">
    <source>
        <dbReference type="ARBA" id="ARBA00004202"/>
    </source>
</evidence>
<dbReference type="GO" id="GO:0005524">
    <property type="term" value="F:ATP binding"/>
    <property type="evidence" value="ECO:0007669"/>
    <property type="project" value="UniProtKB-UniRule"/>
</dbReference>
<keyword evidence="5 8" id="KW-0472">Membrane</keyword>
<dbReference type="GO" id="GO:0046933">
    <property type="term" value="F:proton-transporting ATP synthase activity, rotational mechanism"/>
    <property type="evidence" value="ECO:0007669"/>
    <property type="project" value="UniProtKB-UniRule"/>
</dbReference>
<dbReference type="InterPro" id="IPR001469">
    <property type="entry name" value="ATP_synth_F1_dsu/esu"/>
</dbReference>